<dbReference type="Pfam" id="PF11208">
    <property type="entry name" value="DUF2992"/>
    <property type="match status" value="1"/>
</dbReference>
<dbReference type="EMBL" id="PDCJ01000003">
    <property type="protein sequence ID" value="PEG29504.1"/>
    <property type="molecule type" value="Genomic_DNA"/>
</dbReference>
<keyword evidence="4" id="KW-1185">Reference proteome</keyword>
<evidence type="ECO:0000313" key="3">
    <source>
        <dbReference type="EMBL" id="PEG29504.1"/>
    </source>
</evidence>
<dbReference type="OrthoDB" id="4570726at2"/>
<reference evidence="2" key="2">
    <citation type="submission" date="2022-10" db="EMBL/GenBank/DDBJ databases">
        <authorList>
            <person name="Aires J."/>
            <person name="Mesa V."/>
        </authorList>
    </citation>
    <scope>NUCLEOTIDE SEQUENCE</scope>
    <source>
        <strain evidence="2">Clostridium neonatale JD116</strain>
    </source>
</reference>
<feature type="region of interest" description="Disordered" evidence="1">
    <location>
        <begin position="88"/>
        <end position="139"/>
    </location>
</feature>
<reference evidence="3 4" key="1">
    <citation type="submission" date="2017-10" db="EMBL/GenBank/DDBJ databases">
        <title>Effective Description of Clostridium neonatale sp. nov. linked to necrotizing enterocolitis in neonates and a clarification of species assignable to the genus Clostridium (Prazmowski 1880) emend. Lawson and Rainey 2016.</title>
        <authorList>
            <person name="Bernard K."/>
            <person name="Burdz T."/>
            <person name="Wiebe D."/>
            <person name="Balcewich B."/>
            <person name="Alfa M."/>
            <person name="Bernier A.-M."/>
        </authorList>
    </citation>
    <scope>NUCLEOTIDE SEQUENCE [LARGE SCALE GENOMIC DNA]</scope>
    <source>
        <strain evidence="3 4">LCDC99A005</strain>
    </source>
</reference>
<gene>
    <name evidence="2" type="ORF">CNEO2_120058</name>
    <name evidence="3" type="ORF">CQ394_16310</name>
</gene>
<dbReference type="EMBL" id="CAMTCP010000033">
    <property type="protein sequence ID" value="CAI3541889.1"/>
    <property type="molecule type" value="Genomic_DNA"/>
</dbReference>
<accession>A0A2A7MCL7</accession>
<dbReference type="STRING" id="137838.GCA_001458595_00437"/>
<evidence type="ECO:0000313" key="4">
    <source>
        <dbReference type="Proteomes" id="UP000220840"/>
    </source>
</evidence>
<organism evidence="3 4">
    <name type="scientific">Clostridium neonatale</name>
    <dbReference type="NCBI Taxonomy" id="137838"/>
    <lineage>
        <taxon>Bacteria</taxon>
        <taxon>Bacillati</taxon>
        <taxon>Bacillota</taxon>
        <taxon>Clostridia</taxon>
        <taxon>Eubacteriales</taxon>
        <taxon>Clostridiaceae</taxon>
        <taxon>Clostridium</taxon>
    </lineage>
</organism>
<evidence type="ECO:0000313" key="2">
    <source>
        <dbReference type="EMBL" id="CAI3541889.1"/>
    </source>
</evidence>
<dbReference type="PIRSF" id="PIRSF021328">
    <property type="entry name" value="UCP021328"/>
    <property type="match status" value="1"/>
</dbReference>
<dbReference type="AlphaFoldDB" id="A0A2A7MCL7"/>
<proteinExistence type="predicted"/>
<protein>
    <submittedName>
        <fullName evidence="3">DUF2992 domain-containing protein</fullName>
    </submittedName>
</protein>
<comment type="caution">
    <text evidence="3">The sequence shown here is derived from an EMBL/GenBank/DDBJ whole genome shotgun (WGS) entry which is preliminary data.</text>
</comment>
<sequence length="139" mass="16906">MDEVSGKLQVFFEEPFWIGIFEYVYRDELSVCKIVFGPEPKENEIQEFVLRNYYKLRFSPTIKSVVKKKEKINPKRLQREIKKQVKEVGVGTKSQQALKLQHEESKTDRKIRTREQKEQEERYKFQLKQQKRKEKHKGR</sequence>
<feature type="compositionally biased region" description="Basic residues" evidence="1">
    <location>
        <begin position="129"/>
        <end position="139"/>
    </location>
</feature>
<evidence type="ECO:0000256" key="1">
    <source>
        <dbReference type="SAM" id="MobiDB-lite"/>
    </source>
</evidence>
<dbReference type="Proteomes" id="UP000220840">
    <property type="component" value="Unassembled WGS sequence"/>
</dbReference>
<feature type="compositionally biased region" description="Basic and acidic residues" evidence="1">
    <location>
        <begin position="100"/>
        <end position="124"/>
    </location>
</feature>
<dbReference type="Proteomes" id="UP001189143">
    <property type="component" value="Unassembled WGS sequence"/>
</dbReference>
<name>A0A2A7MCL7_9CLOT</name>
<dbReference type="InterPro" id="IPR016787">
    <property type="entry name" value="UCP021328"/>
</dbReference>
<dbReference type="RefSeq" id="WP_058293406.1">
    <property type="nucleotide sequence ID" value="NZ_CAKJVF010000002.1"/>
</dbReference>